<dbReference type="EMBL" id="BK014927">
    <property type="protein sequence ID" value="DAD83041.1"/>
    <property type="molecule type" value="Genomic_DNA"/>
</dbReference>
<reference evidence="1" key="1">
    <citation type="journal article" date="2021" name="Proc. Natl. Acad. Sci. U.S.A.">
        <title>A Catalog of Tens of Thousands of Viruses from Human Metagenomes Reveals Hidden Associations with Chronic Diseases.</title>
        <authorList>
            <person name="Tisza M.J."/>
            <person name="Buck C.B."/>
        </authorList>
    </citation>
    <scope>NUCLEOTIDE SEQUENCE</scope>
    <source>
        <strain evidence="1">Ct1Jx6</strain>
    </source>
</reference>
<dbReference type="InterPro" id="IPR052042">
    <property type="entry name" value="Tail_sheath_structural"/>
</dbReference>
<organism evidence="1">
    <name type="scientific">Caudovirales sp. ct1Jx6</name>
    <dbReference type="NCBI Taxonomy" id="2826765"/>
    <lineage>
        <taxon>Viruses</taxon>
        <taxon>Duplodnaviria</taxon>
        <taxon>Heunggongvirae</taxon>
        <taxon>Uroviricota</taxon>
        <taxon>Caudoviricetes</taxon>
    </lineage>
</organism>
<protein>
    <submittedName>
        <fullName evidence="1">Tail sheath tube</fullName>
    </submittedName>
</protein>
<dbReference type="PANTHER" id="PTHR35861">
    <property type="match status" value="1"/>
</dbReference>
<accession>A0A8S5ML43</accession>
<sequence>MAYKHGVYVREQETSLTPPIEGTAGLQVIFGTAPVNMTADPYKVANRPIICNSFAEAVAAVGYSDDFDKYTICQSIDASFRVFNVAPIILVNVLDPSNSKHVRVAEEDFLVLSNGSGIIKEGKYGYQLSKDSVYRNDKFYYSKDDSGNFAPITNAEAGKPVAQNTYERVRISVVNAFGVLIDKVKVKSEDGSTTFLKDKDYITSFDSDGYVVITALSTGAIKSGDTVRVSYSALNPDGVTSEDIIGGVNALTGEVSGLECVNKIFPMFGYTPGLLLAPGWATDANVIAAMEAKCTNINGCFSCNCLVDIGTDAEGAAETPKIAARKYSDTKAAKENLGIDSTMTFACWPCCRIGKKIYAMSALLGALLAYTDASNDDVPNVYPSNKSFGITGTCLADGTDIIIDQEQANLVNSYGIVTAINMNGYKCWGNNTAAYPSTTDPKDRWIAVRRMFTWWANTLILTYFQKVDDPCNYRLVENIVDSENIRGNSFVARGICAAAKVEFIASENPITSILNGKIIFHIHLSPYVPAEDIEFVLEFDPTAIQSALEGGNS</sequence>
<dbReference type="PANTHER" id="PTHR35861:SF2">
    <property type="entry name" value="FELS-2 PROPHAGE PROTEIN"/>
    <property type="match status" value="1"/>
</dbReference>
<proteinExistence type="predicted"/>
<evidence type="ECO:0000313" key="1">
    <source>
        <dbReference type="EMBL" id="DAD83041.1"/>
    </source>
</evidence>
<name>A0A8S5ML43_9CAUD</name>